<feature type="domain" description="Organic solvent tolerance-like N-terminal" evidence="5">
    <location>
        <begin position="60"/>
        <end position="189"/>
    </location>
</feature>
<evidence type="ECO:0000313" key="7">
    <source>
        <dbReference type="EMBL" id="EIJ41350.1"/>
    </source>
</evidence>
<feature type="chain" id="PRO_5009014504" description="LPS-assembly protein LptD" evidence="4">
    <location>
        <begin position="29"/>
        <end position="742"/>
    </location>
</feature>
<keyword evidence="2 4" id="KW-0472">Membrane</keyword>
<dbReference type="GO" id="GO:0043165">
    <property type="term" value="P:Gram-negative-bacterium-type cell outer membrane assembly"/>
    <property type="evidence" value="ECO:0007669"/>
    <property type="project" value="UniProtKB-UniRule"/>
</dbReference>
<dbReference type="HAMAP" id="MF_01411">
    <property type="entry name" value="LPS_assembly_LptD"/>
    <property type="match status" value="1"/>
</dbReference>
<keyword evidence="8" id="KW-1185">Reference proteome</keyword>
<dbReference type="GO" id="GO:0015920">
    <property type="term" value="P:lipopolysaccharide transport"/>
    <property type="evidence" value="ECO:0007669"/>
    <property type="project" value="InterPro"/>
</dbReference>
<dbReference type="InterPro" id="IPR005653">
    <property type="entry name" value="OstA-like_N"/>
</dbReference>
<comment type="caution">
    <text evidence="4">Lacks conserved residue(s) required for the propagation of feature annotation.</text>
</comment>
<proteinExistence type="inferred from homology"/>
<name>I3CCK7_9GAMM</name>
<gene>
    <name evidence="4" type="primary">lptD</name>
    <name evidence="7" type="ORF">BegalDRAFT_0431</name>
</gene>
<evidence type="ECO:0000259" key="5">
    <source>
        <dbReference type="Pfam" id="PF03968"/>
    </source>
</evidence>
<evidence type="ECO:0000256" key="4">
    <source>
        <dbReference type="HAMAP-Rule" id="MF_01411"/>
    </source>
</evidence>
<dbReference type="STRING" id="395493.BegalDRAFT_0431"/>
<dbReference type="GO" id="GO:1990351">
    <property type="term" value="C:transporter complex"/>
    <property type="evidence" value="ECO:0007669"/>
    <property type="project" value="TreeGrafter"/>
</dbReference>
<dbReference type="Pfam" id="PF03968">
    <property type="entry name" value="LptD_N"/>
    <property type="match status" value="1"/>
</dbReference>
<feature type="domain" description="LptD C-terminal" evidence="6">
    <location>
        <begin position="295"/>
        <end position="661"/>
    </location>
</feature>
<dbReference type="HOGENOM" id="CLU_009039_0_0_6"/>
<dbReference type="InterPro" id="IPR020889">
    <property type="entry name" value="LipoPS_assembly_LptD"/>
</dbReference>
<dbReference type="Pfam" id="PF04453">
    <property type="entry name" value="LptD"/>
    <property type="match status" value="1"/>
</dbReference>
<protein>
    <recommendedName>
        <fullName evidence="4">LPS-assembly protein LptD</fullName>
    </recommendedName>
</protein>
<organism evidence="7 8">
    <name type="scientific">Beggiatoa alba B18LD</name>
    <dbReference type="NCBI Taxonomy" id="395493"/>
    <lineage>
        <taxon>Bacteria</taxon>
        <taxon>Pseudomonadati</taxon>
        <taxon>Pseudomonadota</taxon>
        <taxon>Gammaproteobacteria</taxon>
        <taxon>Thiotrichales</taxon>
        <taxon>Thiotrichaceae</taxon>
        <taxon>Beggiatoa</taxon>
    </lineage>
</organism>
<dbReference type="AlphaFoldDB" id="I3CCK7"/>
<evidence type="ECO:0000256" key="2">
    <source>
        <dbReference type="ARBA" id="ARBA00023136"/>
    </source>
</evidence>
<dbReference type="GO" id="GO:0009279">
    <property type="term" value="C:cell outer membrane"/>
    <property type="evidence" value="ECO:0007669"/>
    <property type="project" value="UniProtKB-SubCell"/>
</dbReference>
<comment type="similarity">
    <text evidence="4">Belongs to the LptD family.</text>
</comment>
<keyword evidence="1 4" id="KW-0732">Signal</keyword>
<keyword evidence="3 4" id="KW-0998">Cell outer membrane</keyword>
<feature type="signal peptide" evidence="4">
    <location>
        <begin position="1"/>
        <end position="28"/>
    </location>
</feature>
<evidence type="ECO:0000256" key="1">
    <source>
        <dbReference type="ARBA" id="ARBA00022729"/>
    </source>
</evidence>
<dbReference type="EMBL" id="JH600070">
    <property type="protein sequence ID" value="EIJ41350.1"/>
    <property type="molecule type" value="Genomic_DNA"/>
</dbReference>
<sequence precursor="true">MLKNIVRIRNQFILFASLLSIAPSMSYALDWGMCQAIGEITPLPPVLPPPPENNAVRLYADDGEMYEQEGKIVASGNVILQRGEQVLKTDLATYLKNQEVVDAEGSFTFWDKQFIISGSRAKLLPNHQGEMQDVHYWLLNRRGRGQATSLQRENENNAKLQQTTYTTCDPSSEVWRLKASNVHLNQETGRGSANNVVINILNIPVFYSPYLSFPIDDRRLSGFLPPSMGSSDEVGIEFSIPYYLNLAPNYDATITPRLMSKRGVLLGTEFRYLLENSGGQIEWEYLPNDRTADEDRSLLKIRHSGMVVPSLYTDIVYDEVSDDRYFRELGDNLTISSTTHLEQRGDLRFFGNGWNVLGRLQRYQSLDTNPATRPYERLPQIVLSSDLPERNKQLNVQGQMELVNFERSYNEAPVGNRYDFKSTLSFPWRTASGFVVPSAILRHTRYDLTQLPDESVSALRDHPSRSTYTLMMDTGLFFDREVNWFNRYLLHTLEPRLFYRYTPYEYQEDIPIFDTAEYDLSFGQLFRDNRFIGADRVDDGHQLTAALTTRFVDQATGLENLRVSVGQIYYFADREVVLPSELWNTDSTSDIVAELSSQFNARLSGSATMLWNPNSNNTELSIWRLRYRPNTDSLYNFSYRLRENRLEQTDISWRFPLSSQWRSLGRWNYSLDARKDLEVFLGLEYESCCWAIRGVARRYLNTIEGDYLHGFFLEVELKGLGGFGKKADAFLEDNIVGYDDRF</sequence>
<dbReference type="RefSeq" id="WP_002683201.1">
    <property type="nucleotide sequence ID" value="NZ_JH600070.1"/>
</dbReference>
<dbReference type="Proteomes" id="UP000005744">
    <property type="component" value="Unassembled WGS sequence"/>
</dbReference>
<comment type="subcellular location">
    <subcellularLocation>
        <location evidence="4">Cell outer membrane</location>
    </subcellularLocation>
</comment>
<dbReference type="PANTHER" id="PTHR30189">
    <property type="entry name" value="LPS-ASSEMBLY PROTEIN"/>
    <property type="match status" value="1"/>
</dbReference>
<comment type="subunit">
    <text evidence="4">Component of the lipopolysaccharide transport and assembly complex. Interacts with LptE and LptA.</text>
</comment>
<dbReference type="PANTHER" id="PTHR30189:SF1">
    <property type="entry name" value="LPS-ASSEMBLY PROTEIN LPTD"/>
    <property type="match status" value="1"/>
</dbReference>
<accession>I3CCK7</accession>
<dbReference type="eggNOG" id="COG1452">
    <property type="taxonomic scope" value="Bacteria"/>
</dbReference>
<evidence type="ECO:0000259" key="6">
    <source>
        <dbReference type="Pfam" id="PF04453"/>
    </source>
</evidence>
<dbReference type="OrthoDB" id="9760225at2"/>
<dbReference type="Gene3D" id="2.60.450.10">
    <property type="entry name" value="Lipopolysaccharide (LPS) transport protein A like domain"/>
    <property type="match status" value="1"/>
</dbReference>
<reference evidence="7 8" key="1">
    <citation type="submission" date="2011-11" db="EMBL/GenBank/DDBJ databases">
        <title>Improved High-Quality Draft sequence of Beggiatoa alba B18lD.</title>
        <authorList>
            <consortium name="US DOE Joint Genome Institute"/>
            <person name="Lucas S."/>
            <person name="Han J."/>
            <person name="Lapidus A."/>
            <person name="Cheng J.-F."/>
            <person name="Goodwin L."/>
            <person name="Pitluck S."/>
            <person name="Peters L."/>
            <person name="Mikhailova N."/>
            <person name="Held B."/>
            <person name="Detter J.C."/>
            <person name="Han C."/>
            <person name="Tapia R."/>
            <person name="Land M."/>
            <person name="Hauser L."/>
            <person name="Kyrpides N."/>
            <person name="Ivanova N."/>
            <person name="Pagani I."/>
            <person name="Samuel K."/>
            <person name="Teske A."/>
            <person name="Mueller J."/>
            <person name="Woyke T."/>
        </authorList>
    </citation>
    <scope>NUCLEOTIDE SEQUENCE [LARGE SCALE GENOMIC DNA]</scope>
    <source>
        <strain evidence="7 8">B18LD</strain>
    </source>
</reference>
<evidence type="ECO:0000313" key="8">
    <source>
        <dbReference type="Proteomes" id="UP000005744"/>
    </source>
</evidence>
<dbReference type="InterPro" id="IPR007543">
    <property type="entry name" value="LptD_C"/>
</dbReference>
<comment type="function">
    <text evidence="4">Together with LptE, is involved in the assembly of lipopolysaccharide (LPS) at the surface of the outer membrane.</text>
</comment>
<evidence type="ECO:0000256" key="3">
    <source>
        <dbReference type="ARBA" id="ARBA00023237"/>
    </source>
</evidence>
<dbReference type="InterPro" id="IPR050218">
    <property type="entry name" value="LptD"/>
</dbReference>